<name>A0A0B4DMM4_PSEPS</name>
<evidence type="ECO:0000313" key="2">
    <source>
        <dbReference type="EMBL" id="KIC67941.1"/>
    </source>
</evidence>
<accession>A0A0B4DMM4</accession>
<protein>
    <recommendedName>
        <fullName evidence="4">MetS family NSS transporter small subunit</fullName>
    </recommendedName>
</protein>
<dbReference type="EMBL" id="JWTB01000012">
    <property type="protein sequence ID" value="KIC67941.1"/>
    <property type="molecule type" value="Genomic_DNA"/>
</dbReference>
<sequence length="59" mass="6390">MHPLAAICLVFLTGLAWMGTILTLLVALAKTRRRPPADVRSRKIQGADERESQTSLGAS</sequence>
<reference evidence="2 3" key="1">
    <citation type="submission" date="2014-12" db="EMBL/GenBank/DDBJ databases">
        <title>Genome sequencing of Arthrobacter phenanthrenivorans SWC37.</title>
        <authorList>
            <person name="Tan P.W."/>
            <person name="Chan K.-G."/>
        </authorList>
    </citation>
    <scope>NUCLEOTIDE SEQUENCE [LARGE SCALE GENOMIC DNA]</scope>
    <source>
        <strain evidence="2 3">SWC37</strain>
    </source>
</reference>
<comment type="caution">
    <text evidence="2">The sequence shown here is derived from an EMBL/GenBank/DDBJ whole genome shotgun (WGS) entry which is preliminary data.</text>
</comment>
<organism evidence="2 3">
    <name type="scientific">Pseudarthrobacter phenanthrenivorans</name>
    <name type="common">Arthrobacter phenanthrenivorans</name>
    <dbReference type="NCBI Taxonomy" id="361575"/>
    <lineage>
        <taxon>Bacteria</taxon>
        <taxon>Bacillati</taxon>
        <taxon>Actinomycetota</taxon>
        <taxon>Actinomycetes</taxon>
        <taxon>Micrococcales</taxon>
        <taxon>Micrococcaceae</taxon>
        <taxon>Pseudarthrobacter</taxon>
    </lineage>
</organism>
<evidence type="ECO:0000313" key="3">
    <source>
        <dbReference type="Proteomes" id="UP000031196"/>
    </source>
</evidence>
<dbReference type="OrthoDB" id="4955008at2"/>
<evidence type="ECO:0008006" key="4">
    <source>
        <dbReference type="Google" id="ProtNLM"/>
    </source>
</evidence>
<gene>
    <name evidence="2" type="ORF">RM50_06605</name>
</gene>
<evidence type="ECO:0000256" key="1">
    <source>
        <dbReference type="SAM" id="MobiDB-lite"/>
    </source>
</evidence>
<dbReference type="AlphaFoldDB" id="A0A0B4DMM4"/>
<feature type="compositionally biased region" description="Basic and acidic residues" evidence="1">
    <location>
        <begin position="35"/>
        <end position="52"/>
    </location>
</feature>
<proteinExistence type="predicted"/>
<dbReference type="Proteomes" id="UP000031196">
    <property type="component" value="Unassembled WGS sequence"/>
</dbReference>
<feature type="region of interest" description="Disordered" evidence="1">
    <location>
        <begin position="32"/>
        <end position="59"/>
    </location>
</feature>
<dbReference type="RefSeq" id="WP_043451067.1">
    <property type="nucleotide sequence ID" value="NZ_JBFBKS010000002.1"/>
</dbReference>